<evidence type="ECO:0000256" key="4">
    <source>
        <dbReference type="ARBA" id="ARBA00023163"/>
    </source>
</evidence>
<evidence type="ECO:0000256" key="3">
    <source>
        <dbReference type="ARBA" id="ARBA00023082"/>
    </source>
</evidence>
<proteinExistence type="inferred from homology"/>
<dbReference type="SUPFAM" id="SSF88946">
    <property type="entry name" value="Sigma2 domain of RNA polymerase sigma factors"/>
    <property type="match status" value="1"/>
</dbReference>
<evidence type="ECO:0000259" key="6">
    <source>
        <dbReference type="Pfam" id="PF08281"/>
    </source>
</evidence>
<keyword evidence="7" id="KW-0346">Stress response</keyword>
<dbReference type="InterPro" id="IPR036388">
    <property type="entry name" value="WH-like_DNA-bd_sf"/>
</dbReference>
<gene>
    <name evidence="7" type="primary">rpoE</name>
    <name evidence="7" type="ordered locus">CHU_0346</name>
</gene>
<dbReference type="PANTHER" id="PTHR43133">
    <property type="entry name" value="RNA POLYMERASE ECF-TYPE SIGMA FACTO"/>
    <property type="match status" value="1"/>
</dbReference>
<feature type="domain" description="RNA polymerase sigma-70 region 2" evidence="5">
    <location>
        <begin position="1"/>
        <end position="36"/>
    </location>
</feature>
<dbReference type="InterPro" id="IPR013325">
    <property type="entry name" value="RNA_pol_sigma_r2"/>
</dbReference>
<dbReference type="SUPFAM" id="SSF88659">
    <property type="entry name" value="Sigma3 and sigma4 domains of RNA polymerase sigma factors"/>
    <property type="match status" value="1"/>
</dbReference>
<name>A0A6N4SN00_CYTH3</name>
<evidence type="ECO:0000256" key="2">
    <source>
        <dbReference type="ARBA" id="ARBA00023015"/>
    </source>
</evidence>
<keyword evidence="3" id="KW-0731">Sigma factor</keyword>
<evidence type="ECO:0000313" key="8">
    <source>
        <dbReference type="Proteomes" id="UP000001822"/>
    </source>
</evidence>
<comment type="similarity">
    <text evidence="1">Belongs to the sigma-70 factor family. ECF subfamily.</text>
</comment>
<keyword evidence="2" id="KW-0805">Transcription regulation</keyword>
<evidence type="ECO:0000313" key="7">
    <source>
        <dbReference type="EMBL" id="ABG57636.1"/>
    </source>
</evidence>
<dbReference type="EMBL" id="CP000383">
    <property type="protein sequence ID" value="ABG57636.1"/>
    <property type="molecule type" value="Genomic_DNA"/>
</dbReference>
<dbReference type="Gene3D" id="1.10.1740.10">
    <property type="match status" value="1"/>
</dbReference>
<dbReference type="InterPro" id="IPR013249">
    <property type="entry name" value="RNA_pol_sigma70_r4_t2"/>
</dbReference>
<evidence type="ECO:0000259" key="5">
    <source>
        <dbReference type="Pfam" id="PF04542"/>
    </source>
</evidence>
<dbReference type="Gene3D" id="1.10.10.10">
    <property type="entry name" value="Winged helix-like DNA-binding domain superfamily/Winged helix DNA-binding domain"/>
    <property type="match status" value="1"/>
</dbReference>
<reference evidence="7 8" key="1">
    <citation type="journal article" date="2007" name="Appl. Environ. Microbiol.">
        <title>Genome sequence of the cellulolytic gliding bacterium Cytophaga hutchinsonii.</title>
        <authorList>
            <person name="Xie G."/>
            <person name="Bruce D.C."/>
            <person name="Challacombe J.F."/>
            <person name="Chertkov O."/>
            <person name="Detter J.C."/>
            <person name="Gilna P."/>
            <person name="Han C.S."/>
            <person name="Lucas S."/>
            <person name="Misra M."/>
            <person name="Myers G.L."/>
            <person name="Richardson P."/>
            <person name="Tapia R."/>
            <person name="Thayer N."/>
            <person name="Thompson L.S."/>
            <person name="Brettin T.S."/>
            <person name="Henrissat B."/>
            <person name="Wilson D.B."/>
            <person name="McBride M.J."/>
        </authorList>
    </citation>
    <scope>NUCLEOTIDE SEQUENCE [LARGE SCALE GENOMIC DNA]</scope>
    <source>
        <strain evidence="8">ATCC 33406 / DSM 1761 / CIP 103989 / NBRC 15051 / NCIMB 9469 / D465</strain>
    </source>
</reference>
<dbReference type="GO" id="GO:0003677">
    <property type="term" value="F:DNA binding"/>
    <property type="evidence" value="ECO:0007669"/>
    <property type="project" value="InterPro"/>
</dbReference>
<dbReference type="Pfam" id="PF04542">
    <property type="entry name" value="Sigma70_r2"/>
    <property type="match status" value="1"/>
</dbReference>
<dbReference type="InterPro" id="IPR007627">
    <property type="entry name" value="RNA_pol_sigma70_r2"/>
</dbReference>
<keyword evidence="4" id="KW-0804">Transcription</keyword>
<accession>A0A6N4SN00</accession>
<sequence>MKVWDKINDYDAAKGRLFTWMLNIARNLALDKLRSKEYKAKMKTDDVSENVFISDERYASANKPEFIGIKEMVEKLPAEQKKLIDLMYFQGYSQSEISEELQMPLGTVKTRVRAAMISLRQLF</sequence>
<dbReference type="NCBIfam" id="TIGR02937">
    <property type="entry name" value="sigma70-ECF"/>
    <property type="match status" value="1"/>
</dbReference>
<dbReference type="PANTHER" id="PTHR43133:SF62">
    <property type="entry name" value="RNA POLYMERASE SIGMA FACTOR SIGZ"/>
    <property type="match status" value="1"/>
</dbReference>
<dbReference type="GO" id="GO:0016987">
    <property type="term" value="F:sigma factor activity"/>
    <property type="evidence" value="ECO:0007669"/>
    <property type="project" value="UniProtKB-KW"/>
</dbReference>
<dbReference type="KEGG" id="chu:CHU_0346"/>
<organism evidence="7 8">
    <name type="scientific">Cytophaga hutchinsonii (strain ATCC 33406 / DSM 1761 / CIP 103989 / NBRC 15051 / NCIMB 9469 / D465)</name>
    <dbReference type="NCBI Taxonomy" id="269798"/>
    <lineage>
        <taxon>Bacteria</taxon>
        <taxon>Pseudomonadati</taxon>
        <taxon>Bacteroidota</taxon>
        <taxon>Cytophagia</taxon>
        <taxon>Cytophagales</taxon>
        <taxon>Cytophagaceae</taxon>
        <taxon>Cytophaga</taxon>
    </lineage>
</organism>
<keyword evidence="8" id="KW-1185">Reference proteome</keyword>
<dbReference type="InterPro" id="IPR013324">
    <property type="entry name" value="RNA_pol_sigma_r3/r4-like"/>
</dbReference>
<dbReference type="Proteomes" id="UP000001822">
    <property type="component" value="Chromosome"/>
</dbReference>
<protein>
    <submittedName>
        <fullName evidence="7">RNA polymerase, sigma-E factor heat shock and oxidative stress</fullName>
    </submittedName>
</protein>
<dbReference type="GO" id="GO:0006352">
    <property type="term" value="P:DNA-templated transcription initiation"/>
    <property type="evidence" value="ECO:0007669"/>
    <property type="project" value="InterPro"/>
</dbReference>
<dbReference type="InterPro" id="IPR039425">
    <property type="entry name" value="RNA_pol_sigma-70-like"/>
</dbReference>
<dbReference type="CDD" id="cd06171">
    <property type="entry name" value="Sigma70_r4"/>
    <property type="match status" value="1"/>
</dbReference>
<feature type="domain" description="RNA polymerase sigma factor 70 region 4 type 2" evidence="6">
    <location>
        <begin position="69"/>
        <end position="116"/>
    </location>
</feature>
<dbReference type="Pfam" id="PF08281">
    <property type="entry name" value="Sigma70_r4_2"/>
    <property type="match status" value="1"/>
</dbReference>
<evidence type="ECO:0000256" key="1">
    <source>
        <dbReference type="ARBA" id="ARBA00010641"/>
    </source>
</evidence>
<dbReference type="InterPro" id="IPR014284">
    <property type="entry name" value="RNA_pol_sigma-70_dom"/>
</dbReference>
<dbReference type="AlphaFoldDB" id="A0A6N4SN00"/>